<dbReference type="InterPro" id="IPR052014">
    <property type="entry name" value="Dictyostelium_Tiger"/>
</dbReference>
<dbReference type="InterPro" id="IPR013783">
    <property type="entry name" value="Ig-like_fold"/>
</dbReference>
<dbReference type="Proteomes" id="UP000695562">
    <property type="component" value="Unassembled WGS sequence"/>
</dbReference>
<evidence type="ECO:0000313" key="7">
    <source>
        <dbReference type="Proteomes" id="UP000695562"/>
    </source>
</evidence>
<keyword evidence="2" id="KW-0325">Glycoprotein</keyword>
<evidence type="ECO:0000256" key="1">
    <source>
        <dbReference type="ARBA" id="ARBA00022729"/>
    </source>
</evidence>
<reference evidence="6" key="1">
    <citation type="submission" date="2020-01" db="EMBL/GenBank/DDBJ databases">
        <title>Development of genomics and gene disruption for Polysphondylium violaceum indicates a role for the polyketide synthase stlB in stalk morphogenesis.</title>
        <authorList>
            <person name="Narita B."/>
            <person name="Kawabe Y."/>
            <person name="Kin K."/>
            <person name="Saito T."/>
            <person name="Gibbs R."/>
            <person name="Kuspa A."/>
            <person name="Muzny D."/>
            <person name="Queller D."/>
            <person name="Richards S."/>
            <person name="Strassman J."/>
            <person name="Sucgang R."/>
            <person name="Worley K."/>
            <person name="Schaap P."/>
        </authorList>
    </citation>
    <scope>NUCLEOTIDE SEQUENCE</scope>
    <source>
        <strain evidence="6">QSvi11</strain>
    </source>
</reference>
<dbReference type="InterPro" id="IPR002909">
    <property type="entry name" value="IPT_dom"/>
</dbReference>
<keyword evidence="1 4" id="KW-0732">Signal</keyword>
<sequence length="846" mass="92629">MINNYLFIQCLVLFLVLISSIFNVDARSLNITKNIQITGVGANARDASISLIQGGGVPFLYVVYSTGYAYYSLDHIVNSTVGIVPMDGSESSGSVDFYRIVKYNTDDSFTFLTGKNGVYFCGPSIPSYPNIPFSEPGTTFDKMLTASTPGPNIFTLGLPYTLIQSNPILFYGTKTYTTNVPTDLTCDLSISSCFLVGSNFVDIYKVSSSFGLLTISTRTLSPYDKRINGIQNKAKNMFYYIAIGVGSFSLEGYDLDFFMRFKKDFYISTYGNFVKMAFDKSQGQLFIGTTTQIISLDWMGENLYSIETKVASNAVSMDVWSQTSIKNTGDLFITKSDNGVVVIKYDSYCPQNCNNNGYCGYSVCTCPNGGNSICNYEITGLSSRLLQDSLLVTLSGKFFEPPPSTIDIFVGSTLVPSVYVISIGYNSIKFNFDSYSESTLISFTTGGQNLTYQPNSFYPNANFNSVVQIDNILYVHGEFGSFYSIKATITSENNYESTLEISNSTTAFFTVPDLISNQLQVSFLSNDQPTSKTINLSPYFNSTLTSSDRGGDLNFVCNYYGSIPKAYLDGRIEVSVQHIEDNKYKVQIPAGVYTNITLGNGFYNISVPLEYKSLSITSVVQTDVQKLTITATDFGIDQDDVSITLSGEQLEIIDFDYTNGKIDVSLTDESIKGDLVIQARQIESISINLKPNITSITPINPSYNGDTITITGLYLSTNVEFKNKNSNSSLSCSELTSTSIHCSIPKGSDIFTIKSISEHPHQGGESLTSNVFISNYEEEPIDSSGSNETSHATSSSHESSLGSTTTTTTTTTSTAPSVEEVPEPNSAKYLQSQSVLVFLLIILLLL</sequence>
<feature type="region of interest" description="Disordered" evidence="3">
    <location>
        <begin position="779"/>
        <end position="824"/>
    </location>
</feature>
<dbReference type="EMBL" id="AJWJ01000003">
    <property type="protein sequence ID" value="KAF2078528.1"/>
    <property type="molecule type" value="Genomic_DNA"/>
</dbReference>
<dbReference type="PANTHER" id="PTHR31341">
    <property type="entry name" value="IPT/TIG DOMAIN-CONTAINING PROTEIN-RELATED-RELATED"/>
    <property type="match status" value="1"/>
</dbReference>
<accession>A0A8J4Q091</accession>
<dbReference type="InterPro" id="IPR014756">
    <property type="entry name" value="Ig_E-set"/>
</dbReference>
<evidence type="ECO:0000256" key="3">
    <source>
        <dbReference type="SAM" id="MobiDB-lite"/>
    </source>
</evidence>
<evidence type="ECO:0000259" key="5">
    <source>
        <dbReference type="Pfam" id="PF01833"/>
    </source>
</evidence>
<dbReference type="Pfam" id="PF01833">
    <property type="entry name" value="TIG"/>
    <property type="match status" value="1"/>
</dbReference>
<feature type="domain" description="IPT/TIG" evidence="5">
    <location>
        <begin position="691"/>
        <end position="748"/>
    </location>
</feature>
<name>A0A8J4Q091_9MYCE</name>
<evidence type="ECO:0000256" key="4">
    <source>
        <dbReference type="SAM" id="SignalP"/>
    </source>
</evidence>
<proteinExistence type="predicted"/>
<evidence type="ECO:0000256" key="2">
    <source>
        <dbReference type="ARBA" id="ARBA00023180"/>
    </source>
</evidence>
<dbReference type="AlphaFoldDB" id="A0A8J4Q091"/>
<organism evidence="6 7">
    <name type="scientific">Polysphondylium violaceum</name>
    <dbReference type="NCBI Taxonomy" id="133409"/>
    <lineage>
        <taxon>Eukaryota</taxon>
        <taxon>Amoebozoa</taxon>
        <taxon>Evosea</taxon>
        <taxon>Eumycetozoa</taxon>
        <taxon>Dictyostelia</taxon>
        <taxon>Dictyosteliales</taxon>
        <taxon>Dictyosteliaceae</taxon>
        <taxon>Polysphondylium</taxon>
    </lineage>
</organism>
<feature type="chain" id="PRO_5035269946" description="IPT/TIG domain-containing protein" evidence="4">
    <location>
        <begin position="27"/>
        <end position="846"/>
    </location>
</feature>
<gene>
    <name evidence="6" type="ORF">CYY_000153</name>
</gene>
<feature type="signal peptide" evidence="4">
    <location>
        <begin position="1"/>
        <end position="26"/>
    </location>
</feature>
<dbReference type="Gene3D" id="2.60.40.10">
    <property type="entry name" value="Immunoglobulins"/>
    <property type="match status" value="1"/>
</dbReference>
<feature type="compositionally biased region" description="Low complexity" evidence="3">
    <location>
        <begin position="783"/>
        <end position="817"/>
    </location>
</feature>
<protein>
    <recommendedName>
        <fullName evidence="5">IPT/TIG domain-containing protein</fullName>
    </recommendedName>
</protein>
<comment type="caution">
    <text evidence="6">The sequence shown here is derived from an EMBL/GenBank/DDBJ whole genome shotgun (WGS) entry which is preliminary data.</text>
</comment>
<keyword evidence="7" id="KW-1185">Reference proteome</keyword>
<evidence type="ECO:0000313" key="6">
    <source>
        <dbReference type="EMBL" id="KAF2078528.1"/>
    </source>
</evidence>
<dbReference type="SUPFAM" id="SSF81296">
    <property type="entry name" value="E set domains"/>
    <property type="match status" value="1"/>
</dbReference>